<dbReference type="InterPro" id="IPR027359">
    <property type="entry name" value="Volt_channel_dom_sf"/>
</dbReference>
<dbReference type="GO" id="GO:0070509">
    <property type="term" value="P:calcium ion import"/>
    <property type="evidence" value="ECO:0007669"/>
    <property type="project" value="TreeGrafter"/>
</dbReference>
<comment type="subcellular location">
    <subcellularLocation>
        <location evidence="1">Membrane</location>
        <topology evidence="1">Multi-pass membrane protein</topology>
    </subcellularLocation>
</comment>
<feature type="transmembrane region" description="Helical" evidence="12">
    <location>
        <begin position="609"/>
        <end position="631"/>
    </location>
</feature>
<dbReference type="PROSITE" id="PS50222">
    <property type="entry name" value="EF_HAND_2"/>
    <property type="match status" value="2"/>
</dbReference>
<keyword evidence="7 12" id="KW-1133">Transmembrane helix</keyword>
<keyword evidence="2" id="KW-0813">Transport</keyword>
<feature type="domain" description="EF-hand" evidence="13">
    <location>
        <begin position="664"/>
        <end position="699"/>
    </location>
</feature>
<evidence type="ECO:0000256" key="12">
    <source>
        <dbReference type="SAM" id="Phobius"/>
    </source>
</evidence>
<feature type="non-terminal residue" evidence="14">
    <location>
        <position position="1"/>
    </location>
</feature>
<dbReference type="SUPFAM" id="SSF47473">
    <property type="entry name" value="EF-hand"/>
    <property type="match status" value="1"/>
</dbReference>
<evidence type="ECO:0000256" key="1">
    <source>
        <dbReference type="ARBA" id="ARBA00004141"/>
    </source>
</evidence>
<evidence type="ECO:0000313" key="16">
    <source>
        <dbReference type="Proteomes" id="UP000011087"/>
    </source>
</evidence>
<keyword evidence="10" id="KW-0325">Glycoprotein</keyword>
<feature type="transmembrane region" description="Helical" evidence="12">
    <location>
        <begin position="1073"/>
        <end position="1091"/>
    </location>
</feature>
<reference evidence="14 16" key="1">
    <citation type="journal article" date="2012" name="Nature">
        <title>Algal genomes reveal evolutionary mosaicism and the fate of nucleomorphs.</title>
        <authorList>
            <consortium name="DOE Joint Genome Institute"/>
            <person name="Curtis B.A."/>
            <person name="Tanifuji G."/>
            <person name="Burki F."/>
            <person name="Gruber A."/>
            <person name="Irimia M."/>
            <person name="Maruyama S."/>
            <person name="Arias M.C."/>
            <person name="Ball S.G."/>
            <person name="Gile G.H."/>
            <person name="Hirakawa Y."/>
            <person name="Hopkins J.F."/>
            <person name="Kuo A."/>
            <person name="Rensing S.A."/>
            <person name="Schmutz J."/>
            <person name="Symeonidi A."/>
            <person name="Elias M."/>
            <person name="Eveleigh R.J."/>
            <person name="Herman E.K."/>
            <person name="Klute M.J."/>
            <person name="Nakayama T."/>
            <person name="Obornik M."/>
            <person name="Reyes-Prieto A."/>
            <person name="Armbrust E.V."/>
            <person name="Aves S.J."/>
            <person name="Beiko R.G."/>
            <person name="Coutinho P."/>
            <person name="Dacks J.B."/>
            <person name="Durnford D.G."/>
            <person name="Fast N.M."/>
            <person name="Green B.R."/>
            <person name="Grisdale C.J."/>
            <person name="Hempel F."/>
            <person name="Henrissat B."/>
            <person name="Hoppner M.P."/>
            <person name="Ishida K."/>
            <person name="Kim E."/>
            <person name="Koreny L."/>
            <person name="Kroth P.G."/>
            <person name="Liu Y."/>
            <person name="Malik S.B."/>
            <person name="Maier U.G."/>
            <person name="McRose D."/>
            <person name="Mock T."/>
            <person name="Neilson J.A."/>
            <person name="Onodera N.T."/>
            <person name="Poole A.M."/>
            <person name="Pritham E.J."/>
            <person name="Richards T.A."/>
            <person name="Rocap G."/>
            <person name="Roy S.W."/>
            <person name="Sarai C."/>
            <person name="Schaack S."/>
            <person name="Shirato S."/>
            <person name="Slamovits C.H."/>
            <person name="Spencer D.F."/>
            <person name="Suzuki S."/>
            <person name="Worden A.Z."/>
            <person name="Zauner S."/>
            <person name="Barry K."/>
            <person name="Bell C."/>
            <person name="Bharti A.K."/>
            <person name="Crow J.A."/>
            <person name="Grimwood J."/>
            <person name="Kramer R."/>
            <person name="Lindquist E."/>
            <person name="Lucas S."/>
            <person name="Salamov A."/>
            <person name="McFadden G.I."/>
            <person name="Lane C.E."/>
            <person name="Keeling P.J."/>
            <person name="Gray M.W."/>
            <person name="Grigoriev I.V."/>
            <person name="Archibald J.M."/>
        </authorList>
    </citation>
    <scope>NUCLEOTIDE SEQUENCE</scope>
    <source>
        <strain evidence="14 16">CCMP2712</strain>
    </source>
</reference>
<dbReference type="EMBL" id="JH992989">
    <property type="protein sequence ID" value="EKX47601.1"/>
    <property type="molecule type" value="Genomic_DNA"/>
</dbReference>
<accession>L1JGH6</accession>
<dbReference type="InterPro" id="IPR018247">
    <property type="entry name" value="EF_Hand_1_Ca_BS"/>
</dbReference>
<dbReference type="PANTHER" id="PTHR10037">
    <property type="entry name" value="VOLTAGE-GATED CATION CHANNEL CALCIUM AND SODIUM"/>
    <property type="match status" value="1"/>
</dbReference>
<feature type="transmembrane region" description="Helical" evidence="12">
    <location>
        <begin position="426"/>
        <end position="447"/>
    </location>
</feature>
<keyword evidence="8" id="KW-0406">Ion transport</keyword>
<keyword evidence="6" id="KW-0851">Voltage-gated channel</keyword>
<proteinExistence type="predicted"/>
<organism evidence="14">
    <name type="scientific">Guillardia theta (strain CCMP2712)</name>
    <name type="common">Cryptophyte</name>
    <dbReference type="NCBI Taxonomy" id="905079"/>
    <lineage>
        <taxon>Eukaryota</taxon>
        <taxon>Cryptophyceae</taxon>
        <taxon>Pyrenomonadales</taxon>
        <taxon>Geminigeraceae</taxon>
        <taxon>Guillardia</taxon>
    </lineage>
</organism>
<feature type="transmembrane region" description="Helical" evidence="12">
    <location>
        <begin position="1136"/>
        <end position="1160"/>
    </location>
</feature>
<gene>
    <name evidence="14" type="ORF">GUITHDRAFT_86293</name>
</gene>
<dbReference type="FunFam" id="1.20.120.350:FF:000009">
    <property type="entry name" value="Voltage-dependent T-type calcium channel subunit alpha"/>
    <property type="match status" value="2"/>
</dbReference>
<dbReference type="PANTHER" id="PTHR10037:SF230">
    <property type="entry name" value="CA[2+]-CHANNEL PROTEIN ALPHA[[1]] SUBUNIT T, ISOFORM F"/>
    <property type="match status" value="1"/>
</dbReference>
<feature type="domain" description="EF-hand" evidence="13">
    <location>
        <begin position="703"/>
        <end position="738"/>
    </location>
</feature>
<dbReference type="HOGENOM" id="CLU_255162_0_0_1"/>
<keyword evidence="11" id="KW-0407">Ion channel</keyword>
<dbReference type="SUPFAM" id="SSF81324">
    <property type="entry name" value="Voltage-gated potassium channels"/>
    <property type="match status" value="4"/>
</dbReference>
<reference evidence="16" key="2">
    <citation type="submission" date="2012-11" db="EMBL/GenBank/DDBJ databases">
        <authorList>
            <person name="Kuo A."/>
            <person name="Curtis B.A."/>
            <person name="Tanifuji G."/>
            <person name="Burki F."/>
            <person name="Gruber A."/>
            <person name="Irimia M."/>
            <person name="Maruyama S."/>
            <person name="Arias M.C."/>
            <person name="Ball S.G."/>
            <person name="Gile G.H."/>
            <person name="Hirakawa Y."/>
            <person name="Hopkins J.F."/>
            <person name="Rensing S.A."/>
            <person name="Schmutz J."/>
            <person name="Symeonidi A."/>
            <person name="Elias M."/>
            <person name="Eveleigh R.J."/>
            <person name="Herman E.K."/>
            <person name="Klute M.J."/>
            <person name="Nakayama T."/>
            <person name="Obornik M."/>
            <person name="Reyes-Prieto A."/>
            <person name="Armbrust E.V."/>
            <person name="Aves S.J."/>
            <person name="Beiko R.G."/>
            <person name="Coutinho P."/>
            <person name="Dacks J.B."/>
            <person name="Durnford D.G."/>
            <person name="Fast N.M."/>
            <person name="Green B.R."/>
            <person name="Grisdale C."/>
            <person name="Hempe F."/>
            <person name="Henrissat B."/>
            <person name="Hoppner M.P."/>
            <person name="Ishida K.-I."/>
            <person name="Kim E."/>
            <person name="Koreny L."/>
            <person name="Kroth P.G."/>
            <person name="Liu Y."/>
            <person name="Malik S.-B."/>
            <person name="Maier U.G."/>
            <person name="McRose D."/>
            <person name="Mock T."/>
            <person name="Neilson J.A."/>
            <person name="Onodera N.T."/>
            <person name="Poole A.M."/>
            <person name="Pritham E.J."/>
            <person name="Richards T.A."/>
            <person name="Rocap G."/>
            <person name="Roy S.W."/>
            <person name="Sarai C."/>
            <person name="Schaack S."/>
            <person name="Shirato S."/>
            <person name="Slamovits C.H."/>
            <person name="Spencer D.F."/>
            <person name="Suzuki S."/>
            <person name="Worden A.Z."/>
            <person name="Zauner S."/>
            <person name="Barry K."/>
            <person name="Bell C."/>
            <person name="Bharti A.K."/>
            <person name="Crow J.A."/>
            <person name="Grimwood J."/>
            <person name="Kramer R."/>
            <person name="Lindquist E."/>
            <person name="Lucas S."/>
            <person name="Salamov A."/>
            <person name="McFadden G.I."/>
            <person name="Lane C.E."/>
            <person name="Keeling P.J."/>
            <person name="Gray M.W."/>
            <person name="Grigoriev I.V."/>
            <person name="Archibald J.M."/>
        </authorList>
    </citation>
    <scope>NUCLEOTIDE SEQUENCE</scope>
    <source>
        <strain evidence="16">CCMP2712</strain>
    </source>
</reference>
<evidence type="ECO:0000256" key="3">
    <source>
        <dbReference type="ARBA" id="ARBA00022692"/>
    </source>
</evidence>
<dbReference type="GO" id="GO:0005248">
    <property type="term" value="F:voltage-gated sodium channel activity"/>
    <property type="evidence" value="ECO:0007669"/>
    <property type="project" value="TreeGrafter"/>
</dbReference>
<dbReference type="PaxDb" id="55529-EKX47601"/>
<dbReference type="Gene3D" id="1.10.287.70">
    <property type="match status" value="4"/>
</dbReference>
<feature type="transmembrane region" description="Helical" evidence="12">
    <location>
        <begin position="831"/>
        <end position="854"/>
    </location>
</feature>
<feature type="transmembrane region" description="Helical" evidence="12">
    <location>
        <begin position="385"/>
        <end position="406"/>
    </location>
</feature>
<keyword evidence="5" id="KW-0106">Calcium</keyword>
<keyword evidence="4" id="KW-0677">Repeat</keyword>
<reference evidence="15" key="3">
    <citation type="submission" date="2016-03" db="UniProtKB">
        <authorList>
            <consortium name="EnsemblProtists"/>
        </authorList>
    </citation>
    <scope>IDENTIFICATION</scope>
</reference>
<dbReference type="EnsemblProtists" id="EKX47601">
    <property type="protein sequence ID" value="EKX47601"/>
    <property type="gene ID" value="GUITHDRAFT_86293"/>
</dbReference>
<evidence type="ECO:0000256" key="7">
    <source>
        <dbReference type="ARBA" id="ARBA00022989"/>
    </source>
</evidence>
<dbReference type="Gene3D" id="1.20.120.350">
    <property type="entry name" value="Voltage-gated potassium channels. Chain C"/>
    <property type="match status" value="4"/>
</dbReference>
<evidence type="ECO:0000313" key="15">
    <source>
        <dbReference type="EnsemblProtists" id="EKX47601"/>
    </source>
</evidence>
<sequence>MILSPRSLRLFSLQNPLRKLCIRGIEWKWWDRIVLFVIALNTVQLAMIDPFDVLSLSCWTWKTWPPAGRDFLDLIGKFFSAFFVLECVAKIIALGLFWGSKTYLAELWNWLDFVVVIIGILDFIPSGGQGSGNLSALRSLRVLRPLRAVNKFPELKFLVVLLLQCLPALGNVIGVCLFIFFVFGILGVQLFSGNSACLRREEETFVSASDVRLPTGHSGGMFQCSVGQECLLLGENPGRGAINFDSIGGAITTIFQVMTLEGWTDICYQIQDTVGFWNFLYFVLLVSLGPFFAVQLFLVVIAMRYSQLTEEYKNKSSEVKVEKVVEEFIANPAEGKSAKVAPESSVHSPLNARERFTSILNQKTPKKTGLSWLKFKLRLLAKSPALTNFILGVITVNTVCMATGGICTYEQDWCPGFHASLQIMNLIFTACFVGEMLIKMIGLGTTFRFPFLKYFQSGLNIFDFVIVMASVVELPSYYNCDGNGATSVLRAFRLVRLTKFLRAMPDLQKQIRILGSVMKSVSALIGLILMMLLIYTILGMNVLGGKMIDLLAVDGDPVLNVPKIVSASPRFHFDDLGHAFLTSFQVMTIANWNDDMYTAVANAGAASGFWFYSLIVFGNWILFNLFVAILIQKFGELKAQAIEQNEELMQKQLMEKLGHLEEGELGSRIEELFTEIDKDGSGEIDVYEFNDALVMLGINYFSNKPRDLKKLVQKYDTDGTGRISFDEFPVPVEVVEKKSCFCFPPNSIVRKGCKAVMVNKYFERYILLCILMSTICLAIQNPYISDTSVMSAFLNNANYILNASFTLEMIFKIVALSFPTYIKSGWNRLDFFLVVTSDIDVLFTVILSGLNVNLGALKIFRIFRIFRALRPLRILSRAKGLRVLVMTMASAVKPLMNTGILCVAFCIVFGILGMQLLEGKIVWCSDPTVWTMMECVGLDSDGNARQWTHYSFNFDNLGSAILTQLMLASQDNWPNHFWSGADTTSKITGPEENNQLFMASIFYIVSLLVAGAVIVNMVVGVFVDCYFASMEDYTKTAAEPTKIVLKLPEVFDDPTSGIRLKAFRVISHSKFDLFIAFFIITNVLTMSFESFKPSDWQNRFQKVCNFFFTFIFGGECVLKILAFHPKRYFRGNWNKFDFFIVMTSFIGIMIDNAGAALGFNPTILRILRIFRIFRILRAFRIFKTLKGLQAIVATLGSSLPAIGNLVGGLCLLFFIFGVLGVNLFGSMCVSGDEGQPDNLGIRCMFTDPDYLLERHAHFQGVGMALLTLFRTASGDNWGALLPIFGLAAPARTPVPQDVWDLYVSKFGYDPSAGWKLHASANLTHFSQHSSDAAMYIAANALLKRNESMTLYGEDTENWMNLAQLALPMCLTDSEASFLEEMGLMNCST</sequence>
<dbReference type="GO" id="GO:0008332">
    <property type="term" value="F:low voltage-gated calcium channel activity"/>
    <property type="evidence" value="ECO:0007669"/>
    <property type="project" value="TreeGrafter"/>
</dbReference>
<dbReference type="GO" id="GO:0001518">
    <property type="term" value="C:voltage-gated sodium channel complex"/>
    <property type="evidence" value="ECO:0007669"/>
    <property type="project" value="TreeGrafter"/>
</dbReference>
<feature type="transmembrane region" description="Helical" evidence="12">
    <location>
        <begin position="110"/>
        <end position="136"/>
    </location>
</feature>
<dbReference type="SMART" id="SM00054">
    <property type="entry name" value="EFh"/>
    <property type="match status" value="2"/>
</dbReference>
<dbReference type="GO" id="GO:0005509">
    <property type="term" value="F:calcium ion binding"/>
    <property type="evidence" value="ECO:0007669"/>
    <property type="project" value="InterPro"/>
</dbReference>
<dbReference type="Proteomes" id="UP000011087">
    <property type="component" value="Unassembled WGS sequence"/>
</dbReference>
<dbReference type="KEGG" id="gtt:GUITHDRAFT_86293"/>
<evidence type="ECO:0000259" key="13">
    <source>
        <dbReference type="PROSITE" id="PS50222"/>
    </source>
</evidence>
<evidence type="ECO:0000256" key="11">
    <source>
        <dbReference type="ARBA" id="ARBA00023303"/>
    </source>
</evidence>
<dbReference type="Pfam" id="PF00520">
    <property type="entry name" value="Ion_trans"/>
    <property type="match status" value="4"/>
</dbReference>
<feature type="transmembrane region" description="Helical" evidence="12">
    <location>
        <begin position="1181"/>
        <end position="1199"/>
    </location>
</feature>
<keyword evidence="16" id="KW-1185">Reference proteome</keyword>
<feature type="transmembrane region" description="Helical" evidence="12">
    <location>
        <begin position="1103"/>
        <end position="1124"/>
    </location>
</feature>
<dbReference type="InterPro" id="IPR005821">
    <property type="entry name" value="Ion_trans_dom"/>
</dbReference>
<evidence type="ECO:0000256" key="2">
    <source>
        <dbReference type="ARBA" id="ARBA00022448"/>
    </source>
</evidence>
<keyword evidence="3 12" id="KW-0812">Transmembrane</keyword>
<dbReference type="Gene3D" id="1.10.238.10">
    <property type="entry name" value="EF-hand"/>
    <property type="match status" value="1"/>
</dbReference>
<evidence type="ECO:0000256" key="10">
    <source>
        <dbReference type="ARBA" id="ARBA00023180"/>
    </source>
</evidence>
<name>L1JGH6_GUITC</name>
<dbReference type="OrthoDB" id="416585at2759"/>
<dbReference type="GO" id="GO:0086010">
    <property type="term" value="P:membrane depolarization during action potential"/>
    <property type="evidence" value="ECO:0007669"/>
    <property type="project" value="TreeGrafter"/>
</dbReference>
<dbReference type="CDD" id="cd00051">
    <property type="entry name" value="EFh"/>
    <property type="match status" value="1"/>
</dbReference>
<dbReference type="InterPro" id="IPR043203">
    <property type="entry name" value="VGCC_Ca_Na"/>
</dbReference>
<protein>
    <recommendedName>
        <fullName evidence="13">EF-hand domain-containing protein</fullName>
    </recommendedName>
</protein>
<keyword evidence="9 12" id="KW-0472">Membrane</keyword>
<dbReference type="Pfam" id="PF13499">
    <property type="entry name" value="EF-hand_7"/>
    <property type="match status" value="1"/>
</dbReference>
<feature type="transmembrane region" description="Helical" evidence="12">
    <location>
        <begin position="765"/>
        <end position="784"/>
    </location>
</feature>
<dbReference type="OMA" id="DEMACIH"/>
<dbReference type="eggNOG" id="KOG2301">
    <property type="taxonomic scope" value="Eukaryota"/>
</dbReference>
<evidence type="ECO:0000256" key="9">
    <source>
        <dbReference type="ARBA" id="ARBA00023136"/>
    </source>
</evidence>
<dbReference type="PROSITE" id="PS00018">
    <property type="entry name" value="EF_HAND_1"/>
    <property type="match status" value="2"/>
</dbReference>
<dbReference type="InterPro" id="IPR002048">
    <property type="entry name" value="EF_hand_dom"/>
</dbReference>
<dbReference type="RefSeq" id="XP_005834581.1">
    <property type="nucleotide sequence ID" value="XM_005834524.1"/>
</dbReference>
<evidence type="ECO:0000256" key="6">
    <source>
        <dbReference type="ARBA" id="ARBA00022882"/>
    </source>
</evidence>
<feature type="transmembrane region" description="Helical" evidence="12">
    <location>
        <begin position="996"/>
        <end position="1023"/>
    </location>
</feature>
<evidence type="ECO:0000256" key="4">
    <source>
        <dbReference type="ARBA" id="ARBA00022737"/>
    </source>
</evidence>
<feature type="transmembrane region" description="Helical" evidence="12">
    <location>
        <begin position="521"/>
        <end position="543"/>
    </location>
</feature>
<evidence type="ECO:0000256" key="8">
    <source>
        <dbReference type="ARBA" id="ARBA00023065"/>
    </source>
</evidence>
<feature type="transmembrane region" description="Helical" evidence="12">
    <location>
        <begin position="157"/>
        <end position="186"/>
    </location>
</feature>
<evidence type="ECO:0000256" key="5">
    <source>
        <dbReference type="ARBA" id="ARBA00022837"/>
    </source>
</evidence>
<evidence type="ECO:0000313" key="14">
    <source>
        <dbReference type="EMBL" id="EKX47601.1"/>
    </source>
</evidence>
<dbReference type="GeneID" id="17304345"/>
<feature type="transmembrane region" description="Helical" evidence="12">
    <location>
        <begin position="898"/>
        <end position="917"/>
    </location>
</feature>
<feature type="transmembrane region" description="Helical" evidence="12">
    <location>
        <begin position="78"/>
        <end position="98"/>
    </location>
</feature>
<feature type="transmembrane region" description="Helical" evidence="12">
    <location>
        <begin position="279"/>
        <end position="303"/>
    </location>
</feature>
<dbReference type="InterPro" id="IPR011992">
    <property type="entry name" value="EF-hand-dom_pair"/>
</dbReference>